<dbReference type="OrthoDB" id="9893484at2"/>
<dbReference type="Proteomes" id="UP000236569">
    <property type="component" value="Unassembled WGS sequence"/>
</dbReference>
<evidence type="ECO:0000256" key="1">
    <source>
        <dbReference type="SAM" id="Phobius"/>
    </source>
</evidence>
<gene>
    <name evidence="2" type="ORF">DAERI_020311</name>
</gene>
<comment type="caution">
    <text evidence="2">The sequence shown here is derived from an EMBL/GenBank/DDBJ whole genome shotgun (WGS) entry which is preliminary data.</text>
</comment>
<evidence type="ECO:0000313" key="3">
    <source>
        <dbReference type="Proteomes" id="UP000236569"/>
    </source>
</evidence>
<accession>A0A2I9CSQ8</accession>
<reference evidence="3" key="1">
    <citation type="submission" date="2018-01" db="EMBL/GenBank/DDBJ databases">
        <title>Draft Genome Sequence of the Radioresistant Bacterium Deinococcus aerius TR0125, Isolated from the Higher Atmosphere above Japan.</title>
        <authorList>
            <person name="Satoh K."/>
            <person name="Arai H."/>
            <person name="Sanzen T."/>
            <person name="Kawaguchi Y."/>
            <person name="Hayashi H."/>
            <person name="Yokobori S."/>
            <person name="Yamagishi A."/>
            <person name="Oono Y."/>
            <person name="Narumi I."/>
        </authorList>
    </citation>
    <scope>NUCLEOTIDE SEQUENCE [LARGE SCALE GENOMIC DNA]</scope>
    <source>
        <strain evidence="3">TR0125</strain>
    </source>
</reference>
<organism evidence="2 3">
    <name type="scientific">Deinococcus aerius</name>
    <dbReference type="NCBI Taxonomy" id="200253"/>
    <lineage>
        <taxon>Bacteria</taxon>
        <taxon>Thermotogati</taxon>
        <taxon>Deinococcota</taxon>
        <taxon>Deinococci</taxon>
        <taxon>Deinococcales</taxon>
        <taxon>Deinococcaceae</taxon>
        <taxon>Deinococcus</taxon>
    </lineage>
</organism>
<keyword evidence="3" id="KW-1185">Reference proteome</keyword>
<sequence length="107" mass="10903">MTISRSAAPLLRPRAWRLNADGALVAFLLIASAFLGQPMLLMSLGVITVLGLHHVLPNATAGQKVARMLLFSLLALAASVLVTGLLGCAVGLLVFAGTLAVAGAVTD</sequence>
<keyword evidence="1" id="KW-0472">Membrane</keyword>
<feature type="transmembrane region" description="Helical" evidence="1">
    <location>
        <begin position="23"/>
        <end position="56"/>
    </location>
</feature>
<keyword evidence="1" id="KW-0812">Transmembrane</keyword>
<keyword evidence="1" id="KW-1133">Transmembrane helix</keyword>
<feature type="transmembrane region" description="Helical" evidence="1">
    <location>
        <begin position="68"/>
        <end position="101"/>
    </location>
</feature>
<evidence type="ECO:0000313" key="2">
    <source>
        <dbReference type="EMBL" id="GBF04714.1"/>
    </source>
</evidence>
<protein>
    <submittedName>
        <fullName evidence="2">Major facilitator superfamily mfs_1</fullName>
    </submittedName>
</protein>
<dbReference type="AlphaFoldDB" id="A0A2I9CSQ8"/>
<name>A0A2I9CSQ8_9DEIO</name>
<dbReference type="RefSeq" id="WP_103128183.1">
    <property type="nucleotide sequence ID" value="NZ_BFAG01000002.1"/>
</dbReference>
<proteinExistence type="predicted"/>
<dbReference type="EMBL" id="BFAG01000002">
    <property type="protein sequence ID" value="GBF04714.1"/>
    <property type="molecule type" value="Genomic_DNA"/>
</dbReference>